<dbReference type="Proteomes" id="UP001501116">
    <property type="component" value="Unassembled WGS sequence"/>
</dbReference>
<name>A0ABN2RMI8_9PSEU</name>
<evidence type="ECO:0000313" key="6">
    <source>
        <dbReference type="Proteomes" id="UP001501116"/>
    </source>
</evidence>
<dbReference type="Gene3D" id="1.10.10.10">
    <property type="entry name" value="Winged helix-like DNA-binding domain superfamily/Winged helix DNA-binding domain"/>
    <property type="match status" value="1"/>
</dbReference>
<evidence type="ECO:0000259" key="4">
    <source>
        <dbReference type="PROSITE" id="PS50949"/>
    </source>
</evidence>
<proteinExistence type="predicted"/>
<dbReference type="PRINTS" id="PR00035">
    <property type="entry name" value="HTHGNTR"/>
</dbReference>
<keyword evidence="1" id="KW-0805">Transcription regulation</keyword>
<keyword evidence="2" id="KW-0238">DNA-binding</keyword>
<dbReference type="PANTHER" id="PTHR43537:SF47">
    <property type="entry name" value="REGULATORY PROTEIN GNTR HTH"/>
    <property type="match status" value="1"/>
</dbReference>
<organism evidence="5 6">
    <name type="scientific">Amycolatopsis minnesotensis</name>
    <dbReference type="NCBI Taxonomy" id="337894"/>
    <lineage>
        <taxon>Bacteria</taxon>
        <taxon>Bacillati</taxon>
        <taxon>Actinomycetota</taxon>
        <taxon>Actinomycetes</taxon>
        <taxon>Pseudonocardiales</taxon>
        <taxon>Pseudonocardiaceae</taxon>
        <taxon>Amycolatopsis</taxon>
    </lineage>
</organism>
<dbReference type="SUPFAM" id="SSF46785">
    <property type="entry name" value="Winged helix' DNA-binding domain"/>
    <property type="match status" value="1"/>
</dbReference>
<protein>
    <submittedName>
        <fullName evidence="5">FadR/GntR family transcriptional regulator</fullName>
    </submittedName>
</protein>
<reference evidence="5 6" key="1">
    <citation type="journal article" date="2019" name="Int. J. Syst. Evol. Microbiol.">
        <title>The Global Catalogue of Microorganisms (GCM) 10K type strain sequencing project: providing services to taxonomists for standard genome sequencing and annotation.</title>
        <authorList>
            <consortium name="The Broad Institute Genomics Platform"/>
            <consortium name="The Broad Institute Genome Sequencing Center for Infectious Disease"/>
            <person name="Wu L."/>
            <person name="Ma J."/>
        </authorList>
    </citation>
    <scope>NUCLEOTIDE SEQUENCE [LARGE SCALE GENOMIC DNA]</scope>
    <source>
        <strain evidence="5 6">JCM 14545</strain>
    </source>
</reference>
<dbReference type="PANTHER" id="PTHR43537">
    <property type="entry name" value="TRANSCRIPTIONAL REGULATOR, GNTR FAMILY"/>
    <property type="match status" value="1"/>
</dbReference>
<feature type="domain" description="HTH gntR-type" evidence="4">
    <location>
        <begin position="9"/>
        <end position="77"/>
    </location>
</feature>
<dbReference type="SMART" id="SM00345">
    <property type="entry name" value="HTH_GNTR"/>
    <property type="match status" value="1"/>
</dbReference>
<dbReference type="InterPro" id="IPR008920">
    <property type="entry name" value="TF_FadR/GntR_C"/>
</dbReference>
<dbReference type="InterPro" id="IPR036388">
    <property type="entry name" value="WH-like_DNA-bd_sf"/>
</dbReference>
<dbReference type="PROSITE" id="PS50949">
    <property type="entry name" value="HTH_GNTR"/>
    <property type="match status" value="1"/>
</dbReference>
<evidence type="ECO:0000256" key="1">
    <source>
        <dbReference type="ARBA" id="ARBA00023015"/>
    </source>
</evidence>
<keyword evidence="6" id="KW-1185">Reference proteome</keyword>
<evidence type="ECO:0000313" key="5">
    <source>
        <dbReference type="EMBL" id="GAA1971670.1"/>
    </source>
</evidence>
<sequence length="228" mass="24574">MALRAVTQSSALDMVTKQLVDELCTGRWAVGARIPGELALAEELAVSRPVVREAIRGLTRMGMLEPRQGAGTFVRSNANPEAVLEGFDTAAVREIFEVQMAYDVQAAGLAAARRTDEDLTRLGELLRLRNIAEDDRGDPSAFADVDADFHVAIVVAAKNPLLLELYRYFVVRLRESLHHVHADPAIPSCGHTSHDAIFTAIRAGDAAGAREAARLMIECSLSALDSAG</sequence>
<dbReference type="CDD" id="cd07377">
    <property type="entry name" value="WHTH_GntR"/>
    <property type="match status" value="1"/>
</dbReference>
<accession>A0ABN2RMI8</accession>
<keyword evidence="3" id="KW-0804">Transcription</keyword>
<dbReference type="InterPro" id="IPR011711">
    <property type="entry name" value="GntR_C"/>
</dbReference>
<gene>
    <name evidence="5" type="ORF">GCM10009754_52470</name>
</gene>
<dbReference type="InterPro" id="IPR036390">
    <property type="entry name" value="WH_DNA-bd_sf"/>
</dbReference>
<comment type="caution">
    <text evidence="5">The sequence shown here is derived from an EMBL/GenBank/DDBJ whole genome shotgun (WGS) entry which is preliminary data.</text>
</comment>
<dbReference type="Pfam" id="PF00392">
    <property type="entry name" value="GntR"/>
    <property type="match status" value="1"/>
</dbReference>
<dbReference type="EMBL" id="BAAANN010000022">
    <property type="protein sequence ID" value="GAA1971670.1"/>
    <property type="molecule type" value="Genomic_DNA"/>
</dbReference>
<dbReference type="SUPFAM" id="SSF48008">
    <property type="entry name" value="GntR ligand-binding domain-like"/>
    <property type="match status" value="1"/>
</dbReference>
<evidence type="ECO:0000256" key="3">
    <source>
        <dbReference type="ARBA" id="ARBA00023163"/>
    </source>
</evidence>
<dbReference type="RefSeq" id="WP_344424224.1">
    <property type="nucleotide sequence ID" value="NZ_BAAANN010000022.1"/>
</dbReference>
<dbReference type="Gene3D" id="1.20.120.530">
    <property type="entry name" value="GntR ligand-binding domain-like"/>
    <property type="match status" value="1"/>
</dbReference>
<dbReference type="SMART" id="SM00895">
    <property type="entry name" value="FCD"/>
    <property type="match status" value="1"/>
</dbReference>
<dbReference type="InterPro" id="IPR000524">
    <property type="entry name" value="Tscrpt_reg_HTH_GntR"/>
</dbReference>
<dbReference type="Pfam" id="PF07729">
    <property type="entry name" value="FCD"/>
    <property type="match status" value="1"/>
</dbReference>
<evidence type="ECO:0000256" key="2">
    <source>
        <dbReference type="ARBA" id="ARBA00023125"/>
    </source>
</evidence>